<dbReference type="PANTHER" id="PTHR35526:SF3">
    <property type="entry name" value="ANTI-SIGMA-F FACTOR RSBW"/>
    <property type="match status" value="1"/>
</dbReference>
<dbReference type="Gene3D" id="3.30.565.10">
    <property type="entry name" value="Histidine kinase-like ATPase, C-terminal domain"/>
    <property type="match status" value="1"/>
</dbReference>
<organism evidence="3 4">
    <name type="scientific">Actinacidiphila glaucinigra</name>
    <dbReference type="NCBI Taxonomy" id="235986"/>
    <lineage>
        <taxon>Bacteria</taxon>
        <taxon>Bacillati</taxon>
        <taxon>Actinomycetota</taxon>
        <taxon>Actinomycetes</taxon>
        <taxon>Kitasatosporales</taxon>
        <taxon>Streptomycetaceae</taxon>
        <taxon>Actinacidiphila</taxon>
    </lineage>
</organism>
<dbReference type="InterPro" id="IPR036890">
    <property type="entry name" value="HATPase_C_sf"/>
</dbReference>
<dbReference type="OrthoDB" id="3872918at2"/>
<name>A0A239M4B3_9ACTN</name>
<protein>
    <submittedName>
        <fullName evidence="3">Anti-sigma regulatory factor (Ser/Thr protein kinase)</fullName>
    </submittedName>
</protein>
<dbReference type="AlphaFoldDB" id="A0A239M4B3"/>
<evidence type="ECO:0000313" key="4">
    <source>
        <dbReference type="Proteomes" id="UP000198280"/>
    </source>
</evidence>
<keyword evidence="3" id="KW-0808">Transferase</keyword>
<proteinExistence type="predicted"/>
<feature type="domain" description="Histidine kinase/HSP90-like ATPase" evidence="2">
    <location>
        <begin position="25"/>
        <end position="123"/>
    </location>
</feature>
<dbReference type="CDD" id="cd16936">
    <property type="entry name" value="HATPase_RsbW-like"/>
    <property type="match status" value="1"/>
</dbReference>
<evidence type="ECO:0000313" key="3">
    <source>
        <dbReference type="EMBL" id="SNT37431.1"/>
    </source>
</evidence>
<keyword evidence="1" id="KW-0723">Serine/threonine-protein kinase</keyword>
<accession>A0A239M4B3</accession>
<keyword evidence="3" id="KW-0418">Kinase</keyword>
<sequence>MTHWYATSSPAVRTDVYVCELEHRAVAVAVARRTARTVLSGWSVPEEAVHDAVLVVSELVTNAVEHALPPVALRLRLRRGEVDGTAIIRVEVTDGGPAPRHGAWAASCGPGEHGRGAAIVDRLGVGSGIGARSRGGARWAELLAA</sequence>
<dbReference type="PANTHER" id="PTHR35526">
    <property type="entry name" value="ANTI-SIGMA-F FACTOR RSBW-RELATED"/>
    <property type="match status" value="1"/>
</dbReference>
<evidence type="ECO:0000259" key="2">
    <source>
        <dbReference type="Pfam" id="PF13581"/>
    </source>
</evidence>
<dbReference type="EMBL" id="FZOF01000022">
    <property type="protein sequence ID" value="SNT37431.1"/>
    <property type="molecule type" value="Genomic_DNA"/>
</dbReference>
<keyword evidence="4" id="KW-1185">Reference proteome</keyword>
<reference evidence="3 4" key="1">
    <citation type="submission" date="2017-06" db="EMBL/GenBank/DDBJ databases">
        <authorList>
            <person name="Kim H.J."/>
            <person name="Triplett B.A."/>
        </authorList>
    </citation>
    <scope>NUCLEOTIDE SEQUENCE [LARGE SCALE GENOMIC DNA]</scope>
    <source>
        <strain evidence="3 4">CGMCC 4.1858</strain>
    </source>
</reference>
<dbReference type="InterPro" id="IPR003594">
    <property type="entry name" value="HATPase_dom"/>
</dbReference>
<dbReference type="InterPro" id="IPR050267">
    <property type="entry name" value="Anti-sigma-factor_SerPK"/>
</dbReference>
<dbReference type="Pfam" id="PF13581">
    <property type="entry name" value="HATPase_c_2"/>
    <property type="match status" value="1"/>
</dbReference>
<evidence type="ECO:0000256" key="1">
    <source>
        <dbReference type="ARBA" id="ARBA00022527"/>
    </source>
</evidence>
<gene>
    <name evidence="3" type="ORF">SAMN05216252_122153</name>
</gene>
<dbReference type="Proteomes" id="UP000198280">
    <property type="component" value="Unassembled WGS sequence"/>
</dbReference>
<dbReference type="GO" id="GO:0004674">
    <property type="term" value="F:protein serine/threonine kinase activity"/>
    <property type="evidence" value="ECO:0007669"/>
    <property type="project" value="UniProtKB-KW"/>
</dbReference>
<dbReference type="SUPFAM" id="SSF55874">
    <property type="entry name" value="ATPase domain of HSP90 chaperone/DNA topoisomerase II/histidine kinase"/>
    <property type="match status" value="1"/>
</dbReference>
<dbReference type="RefSeq" id="WP_089227438.1">
    <property type="nucleotide sequence ID" value="NZ_FZOF01000022.1"/>
</dbReference>